<dbReference type="InterPro" id="IPR050798">
    <property type="entry name" value="YhaM_exoribonuc/phosphodiest"/>
</dbReference>
<proteinExistence type="predicted"/>
<dbReference type="Proteomes" id="UP000878956">
    <property type="component" value="Unassembled WGS sequence"/>
</dbReference>
<comment type="caution">
    <text evidence="2">The sequence shown here is derived from an EMBL/GenBank/DDBJ whole genome shotgun (WGS) entry which is preliminary data.</text>
</comment>
<evidence type="ECO:0000313" key="3">
    <source>
        <dbReference type="Proteomes" id="UP000878956"/>
    </source>
</evidence>
<keyword evidence="1" id="KW-0378">Hydrolase</keyword>
<dbReference type="GO" id="GO:0031125">
    <property type="term" value="P:rRNA 3'-end processing"/>
    <property type="evidence" value="ECO:0007669"/>
    <property type="project" value="TreeGrafter"/>
</dbReference>
<reference evidence="2" key="2">
    <citation type="submission" date="2021-06" db="EMBL/GenBank/DDBJ databases">
        <authorList>
            <consortium name="NCBI Pathogen Detection Project"/>
        </authorList>
    </citation>
    <scope>NUCLEOTIDE SEQUENCE</scope>
    <source>
        <strain evidence="2">HN1000</strain>
    </source>
</reference>
<dbReference type="PANTHER" id="PTHR37294">
    <property type="entry name" value="3'-5' EXORIBONUCLEASE YHAM"/>
    <property type="match status" value="1"/>
</dbReference>
<sequence>MKIEELKFNSGVQKILCNVDVVENMTKKKDKYYLKMDFSDSTGKVSIMIWDNDPNYEYYKGLNYALAEASLEFVKVNSGGYEEYALHDLVVKERPSITDCVDKERLKDELRNIIRGVKDESLRNICFGVCKEKEILNGLFEAPGSEQSAYSFSGGILAHIVRLCKLSIAIGNVFNSWTFNKEGFNEKVNVDLLITISILHDLGNVEAFEIKEGIVKKTVKGKIFENSYLTSKILNNILDKYGSGLDESHRLLLEHAVTSSKGKQSYGAINTPRTKEANLFHNIEKIDILMGNFEFMDRCSLDGDFEKLFDKLYCLWDFE</sequence>
<accession>A0AAN6A813</accession>
<reference evidence="2" key="1">
    <citation type="journal article" date="2018" name="Genome Biol.">
        <title>SKESA: strategic k-mer extension for scrupulous assemblies.</title>
        <authorList>
            <person name="Souvorov A."/>
            <person name="Agarwala R."/>
            <person name="Lipman D.J."/>
        </authorList>
    </citation>
    <scope>NUCLEOTIDE SEQUENCE</scope>
    <source>
        <strain evidence="2">HN1000</strain>
    </source>
</reference>
<evidence type="ECO:0000313" key="2">
    <source>
        <dbReference type="EMBL" id="HBH1544426.1"/>
    </source>
</evidence>
<gene>
    <name evidence="2" type="ORF">KRM00_003976</name>
</gene>
<dbReference type="PANTHER" id="PTHR37294:SF1">
    <property type="entry name" value="3'-5' EXORIBONUCLEASE YHAM"/>
    <property type="match status" value="1"/>
</dbReference>
<evidence type="ECO:0000256" key="1">
    <source>
        <dbReference type="ARBA" id="ARBA00022801"/>
    </source>
</evidence>
<name>A0AAN6A813_CLODI</name>
<protein>
    <submittedName>
        <fullName evidence="2">Phosphohydrolase</fullName>
    </submittedName>
</protein>
<dbReference type="Gene3D" id="1.10.3210.10">
    <property type="entry name" value="Hypothetical protein af1432"/>
    <property type="match status" value="1"/>
</dbReference>
<dbReference type="AlphaFoldDB" id="A0AAN6A813"/>
<dbReference type="EMBL" id="DAEPXK010000081">
    <property type="protein sequence ID" value="HBH1544426.1"/>
    <property type="molecule type" value="Genomic_DNA"/>
</dbReference>
<dbReference type="SUPFAM" id="SSF109604">
    <property type="entry name" value="HD-domain/PDEase-like"/>
    <property type="match status" value="1"/>
</dbReference>
<organism evidence="2 3">
    <name type="scientific">Clostridioides difficile</name>
    <name type="common">Peptoclostridium difficile</name>
    <dbReference type="NCBI Taxonomy" id="1496"/>
    <lineage>
        <taxon>Bacteria</taxon>
        <taxon>Bacillati</taxon>
        <taxon>Bacillota</taxon>
        <taxon>Clostridia</taxon>
        <taxon>Peptostreptococcales</taxon>
        <taxon>Peptostreptococcaceae</taxon>
        <taxon>Clostridioides</taxon>
    </lineage>
</organism>
<dbReference type="GO" id="GO:0016787">
    <property type="term" value="F:hydrolase activity"/>
    <property type="evidence" value="ECO:0007669"/>
    <property type="project" value="UniProtKB-KW"/>
</dbReference>